<reference evidence="1" key="1">
    <citation type="journal article" date="2014" name="Int. J. Syst. Evol. Microbiol.">
        <title>Complete genome sequence of Corynebacterium casei LMG S-19264T (=DSM 44701T), isolated from a smear-ripened cheese.</title>
        <authorList>
            <consortium name="US DOE Joint Genome Institute (JGI-PGF)"/>
            <person name="Walter F."/>
            <person name="Albersmeier A."/>
            <person name="Kalinowski J."/>
            <person name="Ruckert C."/>
        </authorList>
    </citation>
    <scope>NUCLEOTIDE SEQUENCE</scope>
    <source>
        <strain evidence="1">CGMCC 4.7138</strain>
    </source>
</reference>
<keyword evidence="2" id="KW-1185">Reference proteome</keyword>
<dbReference type="EMBL" id="BMMN01000003">
    <property type="protein sequence ID" value="GGO06666.1"/>
    <property type="molecule type" value="Genomic_DNA"/>
</dbReference>
<sequence>MIYQLMRRPLGNGVRMTAKARDWRDRRSAGLDDTTVNALNKLSDALGKVHQARGHLYAFHQLTGSAHQERSRSYR</sequence>
<proteinExistence type="predicted"/>
<dbReference type="AlphaFoldDB" id="A0A8H9LFG4"/>
<protein>
    <submittedName>
        <fullName evidence="1">Uncharacterized protein</fullName>
    </submittedName>
</protein>
<evidence type="ECO:0000313" key="2">
    <source>
        <dbReference type="Proteomes" id="UP000653480"/>
    </source>
</evidence>
<name>A0A8H9LFG4_9ACTN</name>
<evidence type="ECO:0000313" key="1">
    <source>
        <dbReference type="EMBL" id="GGO06666.1"/>
    </source>
</evidence>
<reference evidence="1" key="2">
    <citation type="submission" date="2020-09" db="EMBL/GenBank/DDBJ databases">
        <authorList>
            <person name="Sun Q."/>
            <person name="Zhou Y."/>
        </authorList>
    </citation>
    <scope>NUCLEOTIDE SEQUENCE</scope>
    <source>
        <strain evidence="1">CGMCC 4.7138</strain>
    </source>
</reference>
<accession>A0A8H9LFG4</accession>
<comment type="caution">
    <text evidence="1">The sequence shown here is derived from an EMBL/GenBank/DDBJ whole genome shotgun (WGS) entry which is preliminary data.</text>
</comment>
<dbReference type="Proteomes" id="UP000653480">
    <property type="component" value="Unassembled WGS sequence"/>
</dbReference>
<organism evidence="1 2">
    <name type="scientific">Microbispora bryophytorum</name>
    <dbReference type="NCBI Taxonomy" id="1460882"/>
    <lineage>
        <taxon>Bacteria</taxon>
        <taxon>Bacillati</taxon>
        <taxon>Actinomycetota</taxon>
        <taxon>Actinomycetes</taxon>
        <taxon>Streptosporangiales</taxon>
        <taxon>Streptosporangiaceae</taxon>
        <taxon>Microbispora</taxon>
    </lineage>
</organism>
<gene>
    <name evidence="1" type="ORF">GCM10011574_19490</name>
</gene>